<dbReference type="PANTHER" id="PTHR43649:SF12">
    <property type="entry name" value="DIACETYLCHITOBIOSE BINDING PROTEIN DASA"/>
    <property type="match status" value="1"/>
</dbReference>
<evidence type="ECO:0000313" key="3">
    <source>
        <dbReference type="Proteomes" id="UP000245202"/>
    </source>
</evidence>
<dbReference type="Gene3D" id="3.40.190.10">
    <property type="entry name" value="Periplasmic binding protein-like II"/>
    <property type="match status" value="1"/>
</dbReference>
<keyword evidence="1" id="KW-0732">Signal</keyword>
<feature type="chain" id="PRO_5039449573" description="ABC transporter substrate-binding protein" evidence="1">
    <location>
        <begin position="22"/>
        <end position="241"/>
    </location>
</feature>
<feature type="signal peptide" evidence="1">
    <location>
        <begin position="1"/>
        <end position="21"/>
    </location>
</feature>
<comment type="caution">
    <text evidence="2">The sequence shown here is derived from an EMBL/GenBank/DDBJ whole genome shotgun (WGS) entry which is preliminary data.</text>
</comment>
<dbReference type="EMBL" id="BDQX01000063">
    <property type="protein sequence ID" value="GBG06894.1"/>
    <property type="molecule type" value="Genomic_DNA"/>
</dbReference>
<sequence length="241" mass="25842">MAVALVLLLVILLAACSGRGAGGGSSSGNFMGGASGTSTGGSYAGGEGAAWNGGPIHGTGQGMASGGKGKRKVVFATFWPDVRFAEAKTRFEALHPDIEIELHYIQTNDSRFEKDLERFVKTTNAAMLAGKGPDILEMDLLPIEHYVQRGLLVDLETLIERDATFNREQYFANMLDNAKVGGGLYGMPLSFFQRGFAEDVDSTVGMNAASTVKQEAWAFIKFMMSGQWMLSDGVPVNELQQ</sequence>
<dbReference type="PANTHER" id="PTHR43649">
    <property type="entry name" value="ARABINOSE-BINDING PROTEIN-RELATED"/>
    <property type="match status" value="1"/>
</dbReference>
<name>A0A2R5EU31_9BACL</name>
<evidence type="ECO:0008006" key="4">
    <source>
        <dbReference type="Google" id="ProtNLM"/>
    </source>
</evidence>
<evidence type="ECO:0000313" key="2">
    <source>
        <dbReference type="EMBL" id="GBG06894.1"/>
    </source>
</evidence>
<dbReference type="AlphaFoldDB" id="A0A2R5EU31"/>
<accession>A0A2R5EU31</accession>
<evidence type="ECO:0000256" key="1">
    <source>
        <dbReference type="SAM" id="SignalP"/>
    </source>
</evidence>
<reference evidence="2 3" key="1">
    <citation type="submission" date="2017-08" db="EMBL/GenBank/DDBJ databases">
        <title>Substantial Increase in Enzyme Production by Combined Drug-Resistance Mutations in Paenibacillus agaridevorans.</title>
        <authorList>
            <person name="Tanaka Y."/>
            <person name="Funane K."/>
            <person name="Hosaka T."/>
            <person name="Shiwa Y."/>
            <person name="Fujita N."/>
            <person name="Miyazaki T."/>
            <person name="Yoshikawa H."/>
            <person name="Murakami K."/>
            <person name="Kasahara K."/>
            <person name="Inaoka T."/>
            <person name="Hiraga Y."/>
            <person name="Ochi K."/>
        </authorList>
    </citation>
    <scope>NUCLEOTIDE SEQUENCE [LARGE SCALE GENOMIC DNA]</scope>
    <source>
        <strain evidence="2 3">T-3040</strain>
    </source>
</reference>
<proteinExistence type="predicted"/>
<keyword evidence="3" id="KW-1185">Reference proteome</keyword>
<protein>
    <recommendedName>
        <fullName evidence="4">ABC transporter substrate-binding protein</fullName>
    </recommendedName>
</protein>
<organism evidence="2 3">
    <name type="scientific">Paenibacillus agaridevorans</name>
    <dbReference type="NCBI Taxonomy" id="171404"/>
    <lineage>
        <taxon>Bacteria</taxon>
        <taxon>Bacillati</taxon>
        <taxon>Bacillota</taxon>
        <taxon>Bacilli</taxon>
        <taxon>Bacillales</taxon>
        <taxon>Paenibacillaceae</taxon>
        <taxon>Paenibacillus</taxon>
    </lineage>
</organism>
<dbReference type="Proteomes" id="UP000245202">
    <property type="component" value="Unassembled WGS sequence"/>
</dbReference>
<dbReference type="SUPFAM" id="SSF53850">
    <property type="entry name" value="Periplasmic binding protein-like II"/>
    <property type="match status" value="1"/>
</dbReference>
<dbReference type="InterPro" id="IPR050490">
    <property type="entry name" value="Bact_solute-bd_prot1"/>
</dbReference>
<gene>
    <name evidence="2" type="ORF">PAT3040_01436</name>
</gene>